<reference evidence="4 5" key="1">
    <citation type="submission" date="2015-01" db="EMBL/GenBank/DDBJ databases">
        <title>The Genome Sequence of Exophiala spinifera CBS89968.</title>
        <authorList>
            <consortium name="The Broad Institute Genomics Platform"/>
            <person name="Cuomo C."/>
            <person name="de Hoog S."/>
            <person name="Gorbushina A."/>
            <person name="Stielow B."/>
            <person name="Teixiera M."/>
            <person name="Abouelleil A."/>
            <person name="Chapman S.B."/>
            <person name="Priest M."/>
            <person name="Young S.K."/>
            <person name="Wortman J."/>
            <person name="Nusbaum C."/>
            <person name="Birren B."/>
        </authorList>
    </citation>
    <scope>NUCLEOTIDE SEQUENCE [LARGE SCALE GENOMIC DNA]</scope>
    <source>
        <strain evidence="4 5">CBS 89968</strain>
    </source>
</reference>
<dbReference type="OrthoDB" id="300709at2759"/>
<dbReference type="RefSeq" id="XP_016237576.1">
    <property type="nucleotide sequence ID" value="XM_016378899.1"/>
</dbReference>
<comment type="similarity">
    <text evidence="1">Belongs to the NmrA-type oxidoreductase family.</text>
</comment>
<dbReference type="Gene3D" id="3.90.25.10">
    <property type="entry name" value="UDP-galactose 4-epimerase, domain 1"/>
    <property type="match status" value="1"/>
</dbReference>
<dbReference type="InterPro" id="IPR051164">
    <property type="entry name" value="NmrA-like_oxidored"/>
</dbReference>
<keyword evidence="2" id="KW-0521">NADP</keyword>
<dbReference type="InterPro" id="IPR008030">
    <property type="entry name" value="NmrA-like"/>
</dbReference>
<evidence type="ECO:0000313" key="5">
    <source>
        <dbReference type="Proteomes" id="UP000053328"/>
    </source>
</evidence>
<name>A0A0D2BFH6_9EURO</name>
<evidence type="ECO:0000259" key="3">
    <source>
        <dbReference type="Pfam" id="PF05368"/>
    </source>
</evidence>
<protein>
    <recommendedName>
        <fullName evidence="3">NmrA-like domain-containing protein</fullName>
    </recommendedName>
</protein>
<gene>
    <name evidence="4" type="ORF">PV08_04553</name>
</gene>
<keyword evidence="5" id="KW-1185">Reference proteome</keyword>
<sequence>MTFFKPTERIRVVVFGGTGSQGLSVVKALASSEKYVTTVLTRDNKSKNATEIATLYGVKLVQGSYTTEEGLRAAFNEQDVAYVNFDSFGIGEPAEYFWTFRAYEIAIQSGLKLFIYPGAPDRYAQHNFVEDYRNSHNIVAARLSNWLTNQPTERLPWTILTGGVYASMLNSILRPIKDDDGVTFAVPMAEDSVIPLIPLENYGLRIKWILENAEEAVGKFVSAAPYHVTFPEIAKAFEKVNGIKASFRPITVEQWIEGASAFIDVDKTLPRGSTSEDPTTFTFRKSFSAWWRLWRDSVEDQERNKEARRWISAYHPSSPKNIEEWMTVTRYGSQLL</sequence>
<proteinExistence type="inferred from homology"/>
<dbReference type="Gene3D" id="3.40.50.720">
    <property type="entry name" value="NAD(P)-binding Rossmann-like Domain"/>
    <property type="match status" value="1"/>
</dbReference>
<dbReference type="PANTHER" id="PTHR42748:SF14">
    <property type="entry name" value="SNOAL-LIKE DOMAIN-CONTAINING PROTEIN"/>
    <property type="match status" value="1"/>
</dbReference>
<dbReference type="VEuPathDB" id="FungiDB:PV08_04553"/>
<dbReference type="SUPFAM" id="SSF51735">
    <property type="entry name" value="NAD(P)-binding Rossmann-fold domains"/>
    <property type="match status" value="1"/>
</dbReference>
<dbReference type="Pfam" id="PF05368">
    <property type="entry name" value="NmrA"/>
    <property type="match status" value="1"/>
</dbReference>
<dbReference type="PANTHER" id="PTHR42748">
    <property type="entry name" value="NITROGEN METABOLITE REPRESSION PROTEIN NMRA FAMILY MEMBER"/>
    <property type="match status" value="1"/>
</dbReference>
<dbReference type="Proteomes" id="UP000053328">
    <property type="component" value="Unassembled WGS sequence"/>
</dbReference>
<evidence type="ECO:0000313" key="4">
    <source>
        <dbReference type="EMBL" id="KIW17360.1"/>
    </source>
</evidence>
<dbReference type="GeneID" id="27331636"/>
<evidence type="ECO:0000256" key="1">
    <source>
        <dbReference type="ARBA" id="ARBA00006328"/>
    </source>
</evidence>
<dbReference type="InterPro" id="IPR036291">
    <property type="entry name" value="NAD(P)-bd_dom_sf"/>
</dbReference>
<dbReference type="AlphaFoldDB" id="A0A0D2BFH6"/>
<accession>A0A0D2BFH6</accession>
<dbReference type="HOGENOM" id="CLU_007383_8_0_1"/>
<dbReference type="GO" id="GO:0005634">
    <property type="term" value="C:nucleus"/>
    <property type="evidence" value="ECO:0007669"/>
    <property type="project" value="TreeGrafter"/>
</dbReference>
<organism evidence="4 5">
    <name type="scientific">Exophiala spinifera</name>
    <dbReference type="NCBI Taxonomy" id="91928"/>
    <lineage>
        <taxon>Eukaryota</taxon>
        <taxon>Fungi</taxon>
        <taxon>Dikarya</taxon>
        <taxon>Ascomycota</taxon>
        <taxon>Pezizomycotina</taxon>
        <taxon>Eurotiomycetes</taxon>
        <taxon>Chaetothyriomycetidae</taxon>
        <taxon>Chaetothyriales</taxon>
        <taxon>Herpotrichiellaceae</taxon>
        <taxon>Exophiala</taxon>
    </lineage>
</organism>
<evidence type="ECO:0000256" key="2">
    <source>
        <dbReference type="ARBA" id="ARBA00022857"/>
    </source>
</evidence>
<feature type="domain" description="NmrA-like" evidence="3">
    <location>
        <begin position="11"/>
        <end position="253"/>
    </location>
</feature>
<dbReference type="EMBL" id="KN847494">
    <property type="protein sequence ID" value="KIW17360.1"/>
    <property type="molecule type" value="Genomic_DNA"/>
</dbReference>